<dbReference type="AlphaFoldDB" id="A0A4R3MNZ3"/>
<dbReference type="InterPro" id="IPR020449">
    <property type="entry name" value="Tscrpt_reg_AraC-type_HTH"/>
</dbReference>
<reference evidence="5 6" key="1">
    <citation type="submission" date="2019-03" db="EMBL/GenBank/DDBJ databases">
        <title>Genomic Encyclopedia of Type Strains, Phase IV (KMG-IV): sequencing the most valuable type-strain genomes for metagenomic binning, comparative biology and taxonomic classification.</title>
        <authorList>
            <person name="Goeker M."/>
        </authorList>
    </citation>
    <scope>NUCLEOTIDE SEQUENCE [LARGE SCALE GENOMIC DNA]</scope>
    <source>
        <strain evidence="5 6">DSM 24629</strain>
    </source>
</reference>
<dbReference type="Pfam" id="PF12833">
    <property type="entry name" value="HTH_18"/>
    <property type="match status" value="1"/>
</dbReference>
<dbReference type="SMART" id="SM00342">
    <property type="entry name" value="HTH_ARAC"/>
    <property type="match status" value="1"/>
</dbReference>
<dbReference type="RefSeq" id="WP_165878417.1">
    <property type="nucleotide sequence ID" value="NZ_SMAL01000001.1"/>
</dbReference>
<organism evidence="5 6">
    <name type="scientific">Natranaerovirga pectinivora</name>
    <dbReference type="NCBI Taxonomy" id="682400"/>
    <lineage>
        <taxon>Bacteria</taxon>
        <taxon>Bacillati</taxon>
        <taxon>Bacillota</taxon>
        <taxon>Clostridia</taxon>
        <taxon>Lachnospirales</taxon>
        <taxon>Natranaerovirgaceae</taxon>
        <taxon>Natranaerovirga</taxon>
    </lineage>
</organism>
<accession>A0A4R3MNZ3</accession>
<dbReference type="PANTHER" id="PTHR43280:SF2">
    <property type="entry name" value="HTH-TYPE TRANSCRIPTIONAL REGULATOR EXSA"/>
    <property type="match status" value="1"/>
</dbReference>
<keyword evidence="3" id="KW-0804">Transcription</keyword>
<gene>
    <name evidence="5" type="ORF">EDC18_101293</name>
</gene>
<dbReference type="Gene3D" id="1.10.10.60">
    <property type="entry name" value="Homeodomain-like"/>
    <property type="match status" value="2"/>
</dbReference>
<evidence type="ECO:0000313" key="6">
    <source>
        <dbReference type="Proteomes" id="UP000294902"/>
    </source>
</evidence>
<dbReference type="GO" id="GO:0003700">
    <property type="term" value="F:DNA-binding transcription factor activity"/>
    <property type="evidence" value="ECO:0007669"/>
    <property type="project" value="InterPro"/>
</dbReference>
<proteinExistence type="predicted"/>
<dbReference type="InterPro" id="IPR018062">
    <property type="entry name" value="HTH_AraC-typ_CS"/>
</dbReference>
<sequence>MVSDKVELITVKKNNPNYILPVWFGEIDDNNDIITSKDRFLLVFVNKGTGIIKIGDQKRIFTSPCVFCLNEKETIELEKSKDFNSKVFYFHPSFINSIFTLENIKGQKEGLTMSDIRDLHWLDSFIKRKENYIGIYTMGPATTKHIESILNNIKNQMEIQSDGYWPCRTRSYFLELLFILERLYNSIDTMEEVVLDNIPDDINKIILYLHNNYQKKITIKDLSNTFHMNRTTLNNRFSEATGSTVMTYLIKLRVKLAALMLKDTMISISEIIERIGISDTSHFGRIFKKHMGCSPTEYRKLNSRFY</sequence>
<dbReference type="PROSITE" id="PS00041">
    <property type="entry name" value="HTH_ARAC_FAMILY_1"/>
    <property type="match status" value="1"/>
</dbReference>
<dbReference type="InterPro" id="IPR018060">
    <property type="entry name" value="HTH_AraC"/>
</dbReference>
<dbReference type="PRINTS" id="PR00032">
    <property type="entry name" value="HTHARAC"/>
</dbReference>
<evidence type="ECO:0000256" key="2">
    <source>
        <dbReference type="ARBA" id="ARBA00023125"/>
    </source>
</evidence>
<dbReference type="PANTHER" id="PTHR43280">
    <property type="entry name" value="ARAC-FAMILY TRANSCRIPTIONAL REGULATOR"/>
    <property type="match status" value="1"/>
</dbReference>
<evidence type="ECO:0000256" key="1">
    <source>
        <dbReference type="ARBA" id="ARBA00023015"/>
    </source>
</evidence>
<keyword evidence="1" id="KW-0805">Transcription regulation</keyword>
<comment type="caution">
    <text evidence="5">The sequence shown here is derived from an EMBL/GenBank/DDBJ whole genome shotgun (WGS) entry which is preliminary data.</text>
</comment>
<evidence type="ECO:0000256" key="3">
    <source>
        <dbReference type="ARBA" id="ARBA00023163"/>
    </source>
</evidence>
<name>A0A4R3MNZ3_9FIRM</name>
<dbReference type="GO" id="GO:0043565">
    <property type="term" value="F:sequence-specific DNA binding"/>
    <property type="evidence" value="ECO:0007669"/>
    <property type="project" value="InterPro"/>
</dbReference>
<dbReference type="InterPro" id="IPR009057">
    <property type="entry name" value="Homeodomain-like_sf"/>
</dbReference>
<keyword evidence="2" id="KW-0238">DNA-binding</keyword>
<dbReference type="SUPFAM" id="SSF46689">
    <property type="entry name" value="Homeodomain-like"/>
    <property type="match status" value="2"/>
</dbReference>
<dbReference type="Proteomes" id="UP000294902">
    <property type="component" value="Unassembled WGS sequence"/>
</dbReference>
<protein>
    <submittedName>
        <fullName evidence="5">AraC family transcriptional regulator</fullName>
    </submittedName>
</protein>
<dbReference type="PROSITE" id="PS01124">
    <property type="entry name" value="HTH_ARAC_FAMILY_2"/>
    <property type="match status" value="1"/>
</dbReference>
<evidence type="ECO:0000313" key="5">
    <source>
        <dbReference type="EMBL" id="TCT16997.1"/>
    </source>
</evidence>
<dbReference type="EMBL" id="SMAL01000001">
    <property type="protein sequence ID" value="TCT16997.1"/>
    <property type="molecule type" value="Genomic_DNA"/>
</dbReference>
<keyword evidence="6" id="KW-1185">Reference proteome</keyword>
<evidence type="ECO:0000259" key="4">
    <source>
        <dbReference type="PROSITE" id="PS01124"/>
    </source>
</evidence>
<feature type="domain" description="HTH araC/xylS-type" evidence="4">
    <location>
        <begin position="203"/>
        <end position="301"/>
    </location>
</feature>